<keyword evidence="3 5" id="KW-0520">NAD</keyword>
<protein>
    <submittedName>
        <fullName evidence="8">Leucine dehydrogenase</fullName>
    </submittedName>
</protein>
<proteinExistence type="inferred from homology"/>
<evidence type="ECO:0000256" key="4">
    <source>
        <dbReference type="PIRSR" id="PIRSR000188-1"/>
    </source>
</evidence>
<dbReference type="Pfam" id="PF00208">
    <property type="entry name" value="ELFV_dehydrog"/>
    <property type="match status" value="1"/>
</dbReference>
<dbReference type="Gene3D" id="3.40.50.10860">
    <property type="entry name" value="Leucine Dehydrogenase, chain A, domain 1"/>
    <property type="match status" value="1"/>
</dbReference>
<feature type="binding site" evidence="5">
    <location>
        <begin position="183"/>
        <end position="188"/>
    </location>
    <ligand>
        <name>NAD(+)</name>
        <dbReference type="ChEBI" id="CHEBI:57540"/>
    </ligand>
</feature>
<evidence type="ECO:0000313" key="9">
    <source>
        <dbReference type="Proteomes" id="UP000037643"/>
    </source>
</evidence>
<dbReference type="PATRIC" id="fig|543877.4.peg.749"/>
<dbReference type="GO" id="GO:0016639">
    <property type="term" value="F:oxidoreductase activity, acting on the CH-NH2 group of donors, NAD or NADP as acceptor"/>
    <property type="evidence" value="ECO:0007669"/>
    <property type="project" value="InterPro"/>
</dbReference>
<gene>
    <name evidence="8" type="ORF">AM2010_742</name>
</gene>
<dbReference type="InterPro" id="IPR036291">
    <property type="entry name" value="NAD(P)-bd_dom_sf"/>
</dbReference>
<evidence type="ECO:0000256" key="2">
    <source>
        <dbReference type="ARBA" id="ARBA00023002"/>
    </source>
</evidence>
<evidence type="ECO:0000256" key="5">
    <source>
        <dbReference type="PIRSR" id="PIRSR000188-2"/>
    </source>
</evidence>
<dbReference type="InterPro" id="IPR006097">
    <property type="entry name" value="Glu/Leu/Phe/Val/Trp_DH_dimer"/>
</dbReference>
<dbReference type="EMBL" id="CP011805">
    <property type="protein sequence ID" value="AKM06823.1"/>
    <property type="molecule type" value="Genomic_DNA"/>
</dbReference>
<dbReference type="STRING" id="543877.AM2010_742"/>
<keyword evidence="9" id="KW-1185">Reference proteome</keyword>
<evidence type="ECO:0000256" key="6">
    <source>
        <dbReference type="RuleBase" id="RU004417"/>
    </source>
</evidence>
<accession>A0A0G3X8V5</accession>
<sequence length="355" mass="37078">MTAFWTESDFDDHELVQLVRDRQSGLIAIIALHSTHLGPAAGGTRFWHYAEPGEAMRDALRLSRGMSYKNAMAGLPMGGGKAVILAPADKSKTPQMLAAFGDAVEALGGQYVTAEDVGIGEGDMVAVSRRTEYVSGLPVSGEGAAGGDPGPFTAMGIYHGIRAAVRYKLGKDSVEGVHIAIQGTGSVGGGVARLLAKDGARLTLSDINESRAAALAEELGAATASSDAIMGVSCDVFSPNALGAILDDQGIARLDTPIVAGGANNQLARAHHGKVLAERGILYAPDYVINAGGIISVALEYLARRNGEPSDINEVRKRIGHIPERLEEVWRKSDASGESPDVVADRMAQELIGRG</sequence>
<dbReference type="SMART" id="SM00839">
    <property type="entry name" value="ELFV_dehydrog"/>
    <property type="match status" value="1"/>
</dbReference>
<dbReference type="OrthoDB" id="9803297at2"/>
<dbReference type="GO" id="GO:0000166">
    <property type="term" value="F:nucleotide binding"/>
    <property type="evidence" value="ECO:0007669"/>
    <property type="project" value="UniProtKB-KW"/>
</dbReference>
<keyword evidence="2 6" id="KW-0560">Oxidoreductase</keyword>
<dbReference type="InterPro" id="IPR016211">
    <property type="entry name" value="Glu/Phe/Leu/Val/Trp_DH_bac/arc"/>
</dbReference>
<dbReference type="AlphaFoldDB" id="A0A0G3X8V5"/>
<dbReference type="PRINTS" id="PR00082">
    <property type="entry name" value="GLFDHDRGNASE"/>
</dbReference>
<dbReference type="SUPFAM" id="SSF51735">
    <property type="entry name" value="NAD(P)-binding Rossmann-fold domains"/>
    <property type="match status" value="1"/>
</dbReference>
<dbReference type="InterPro" id="IPR006096">
    <property type="entry name" value="Glu/Leu/Phe/Val/Trp_DH_C"/>
</dbReference>
<evidence type="ECO:0000259" key="7">
    <source>
        <dbReference type="SMART" id="SM00839"/>
    </source>
</evidence>
<dbReference type="PANTHER" id="PTHR42722:SF1">
    <property type="entry name" value="VALINE DEHYDROGENASE"/>
    <property type="match status" value="1"/>
</dbReference>
<dbReference type="CDD" id="cd01075">
    <property type="entry name" value="NAD_bind_Leu_Phe_Val_DH"/>
    <property type="match status" value="1"/>
</dbReference>
<dbReference type="RefSeq" id="WP_047805933.1">
    <property type="nucleotide sequence ID" value="NZ_CP011805.1"/>
</dbReference>
<comment type="similarity">
    <text evidence="1 6">Belongs to the Glu/Leu/Phe/Val dehydrogenases family.</text>
</comment>
<organism evidence="8 9">
    <name type="scientific">Pelagerythrobacter marensis</name>
    <dbReference type="NCBI Taxonomy" id="543877"/>
    <lineage>
        <taxon>Bacteria</taxon>
        <taxon>Pseudomonadati</taxon>
        <taxon>Pseudomonadota</taxon>
        <taxon>Alphaproteobacteria</taxon>
        <taxon>Sphingomonadales</taxon>
        <taxon>Erythrobacteraceae</taxon>
        <taxon>Pelagerythrobacter</taxon>
    </lineage>
</organism>
<dbReference type="InterPro" id="IPR006095">
    <property type="entry name" value="Glu/Leu/Phe/Val/Trp_DH"/>
</dbReference>
<name>A0A0G3X8V5_9SPHN</name>
<dbReference type="GO" id="GO:0006520">
    <property type="term" value="P:amino acid metabolic process"/>
    <property type="evidence" value="ECO:0007669"/>
    <property type="project" value="InterPro"/>
</dbReference>
<reference evidence="8 9" key="1">
    <citation type="submission" date="2015-06" db="EMBL/GenBank/DDBJ databases">
        <authorList>
            <person name="Kim K.M."/>
        </authorList>
    </citation>
    <scope>NUCLEOTIDE SEQUENCE [LARGE SCALE GENOMIC DNA]</scope>
    <source>
        <strain evidence="8 9">KCTC 22370</strain>
    </source>
</reference>
<feature type="domain" description="Glutamate/phenylalanine/leucine/valine/L-tryptophan dehydrogenase C-terminal" evidence="7">
    <location>
        <begin position="147"/>
        <end position="355"/>
    </location>
</feature>
<keyword evidence="5" id="KW-0547">Nucleotide-binding</keyword>
<evidence type="ECO:0000256" key="1">
    <source>
        <dbReference type="ARBA" id="ARBA00006382"/>
    </source>
</evidence>
<dbReference type="Pfam" id="PF02812">
    <property type="entry name" value="ELFV_dehydrog_N"/>
    <property type="match status" value="1"/>
</dbReference>
<dbReference type="Gene3D" id="3.40.50.720">
    <property type="entry name" value="NAD(P)-binding Rossmann-like Domain"/>
    <property type="match status" value="1"/>
</dbReference>
<dbReference type="SUPFAM" id="SSF53223">
    <property type="entry name" value="Aminoacid dehydrogenase-like, N-terminal domain"/>
    <property type="match status" value="1"/>
</dbReference>
<dbReference type="PIRSF" id="PIRSF000188">
    <property type="entry name" value="Phe_leu_dh"/>
    <property type="match status" value="1"/>
</dbReference>
<dbReference type="KEGG" id="amx:AM2010_742"/>
<feature type="active site" description="Proton donor/acceptor" evidence="4">
    <location>
        <position position="81"/>
    </location>
</feature>
<evidence type="ECO:0000256" key="3">
    <source>
        <dbReference type="ARBA" id="ARBA00023027"/>
    </source>
</evidence>
<evidence type="ECO:0000313" key="8">
    <source>
        <dbReference type="EMBL" id="AKM06823.1"/>
    </source>
</evidence>
<dbReference type="PANTHER" id="PTHR42722">
    <property type="entry name" value="LEUCINE DEHYDROGENASE"/>
    <property type="match status" value="1"/>
</dbReference>
<dbReference type="Proteomes" id="UP000037643">
    <property type="component" value="Chromosome"/>
</dbReference>
<dbReference type="InterPro" id="IPR046346">
    <property type="entry name" value="Aminoacid_DH-like_N_sf"/>
</dbReference>